<accession>A0A5A7MQY9</accession>
<dbReference type="Proteomes" id="UP000325187">
    <property type="component" value="Unassembled WGS sequence"/>
</dbReference>
<comment type="caution">
    <text evidence="4">The sequence shown here is derived from an EMBL/GenBank/DDBJ whole genome shotgun (WGS) entry which is preliminary data.</text>
</comment>
<protein>
    <recommendedName>
        <fullName evidence="2">Antitoxin-like ribbon-helix-helix domain-containing protein</fullName>
    </recommendedName>
</protein>
<evidence type="ECO:0000256" key="1">
    <source>
        <dbReference type="SAM" id="MobiDB-lite"/>
    </source>
</evidence>
<keyword evidence="6" id="KW-1185">Reference proteome</keyword>
<dbReference type="GO" id="GO:0006355">
    <property type="term" value="P:regulation of DNA-templated transcription"/>
    <property type="evidence" value="ECO:0007669"/>
    <property type="project" value="InterPro"/>
</dbReference>
<dbReference type="SUPFAM" id="SSF47598">
    <property type="entry name" value="Ribbon-helix-helix"/>
    <property type="match status" value="1"/>
</dbReference>
<dbReference type="InterPro" id="IPR046765">
    <property type="entry name" value="Antitox_RHH"/>
</dbReference>
<dbReference type="InterPro" id="IPR010985">
    <property type="entry name" value="Ribbon_hlx_hlx"/>
</dbReference>
<evidence type="ECO:0000313" key="3">
    <source>
        <dbReference type="EMBL" id="GEQ97623.1"/>
    </source>
</evidence>
<evidence type="ECO:0000313" key="4">
    <source>
        <dbReference type="EMBL" id="GER01910.1"/>
    </source>
</evidence>
<evidence type="ECO:0000313" key="6">
    <source>
        <dbReference type="Proteomes" id="UP000325187"/>
    </source>
</evidence>
<sequence>MKTAARLTANLLASKGDATPALQRQRLSLAADRSSFDGIGRAQAPMPPAPSSPTKALSGTQSPKRQQRNTEQGDKVTDKKRIALTLRLDKERHLRLKLMAAHTNKSAQDLLMQALDDLLGNYTEPLSGCPCLNRSLAQQVQTSAHQS</sequence>
<evidence type="ECO:0000259" key="2">
    <source>
        <dbReference type="Pfam" id="PF20605"/>
    </source>
</evidence>
<dbReference type="Pfam" id="PF20605">
    <property type="entry name" value="Antitox_RHH"/>
    <property type="match status" value="1"/>
</dbReference>
<dbReference type="EMBL" id="BKCL01000003">
    <property type="protein sequence ID" value="GEQ97623.1"/>
    <property type="molecule type" value="Genomic_DNA"/>
</dbReference>
<feature type="region of interest" description="Disordered" evidence="1">
    <location>
        <begin position="1"/>
        <end position="80"/>
    </location>
</feature>
<feature type="compositionally biased region" description="Basic and acidic residues" evidence="1">
    <location>
        <begin position="71"/>
        <end position="80"/>
    </location>
</feature>
<feature type="compositionally biased region" description="Polar residues" evidence="1">
    <location>
        <begin position="54"/>
        <end position="64"/>
    </location>
</feature>
<accession>A0A5A7N3F5</accession>
<organism evidence="4 6">
    <name type="scientific">Iodidimonas gelatinilytica</name>
    <dbReference type="NCBI Taxonomy" id="1236966"/>
    <lineage>
        <taxon>Bacteria</taxon>
        <taxon>Pseudomonadati</taxon>
        <taxon>Pseudomonadota</taxon>
        <taxon>Alphaproteobacteria</taxon>
        <taxon>Iodidimonadales</taxon>
        <taxon>Iodidimonadaceae</taxon>
        <taxon>Iodidimonas</taxon>
    </lineage>
</organism>
<proteinExistence type="predicted"/>
<dbReference type="Proteomes" id="UP000322084">
    <property type="component" value="Unassembled WGS sequence"/>
</dbReference>
<reference evidence="5 6" key="1">
    <citation type="submission" date="2019-09" db="EMBL/GenBank/DDBJ databases">
        <title>NBRP : Genome information of microbial organism related human and environment.</title>
        <authorList>
            <person name="Hattori M."/>
            <person name="Oshima K."/>
            <person name="Inaba H."/>
            <person name="Suda W."/>
            <person name="Sakamoto M."/>
            <person name="Iino T."/>
            <person name="Kitahara M."/>
            <person name="Oshida Y."/>
            <person name="Iida T."/>
            <person name="Kudo T."/>
            <person name="Itoh T."/>
            <person name="Ohkuma M."/>
        </authorList>
    </citation>
    <scope>NUCLEOTIDE SEQUENCE [LARGE SCALE GENOMIC DNA]</scope>
    <source>
        <strain evidence="3 5">Hi-2</strain>
        <strain evidence="4 6">Mie-1</strain>
    </source>
</reference>
<gene>
    <name evidence="3" type="ORF">JCM17844_12600</name>
    <name evidence="4" type="ORF">JCM17845_25330</name>
</gene>
<name>A0A5A7N3F5_9PROT</name>
<dbReference type="EMBL" id="BKCM01000014">
    <property type="protein sequence ID" value="GER01910.1"/>
    <property type="molecule type" value="Genomic_DNA"/>
</dbReference>
<evidence type="ECO:0000313" key="5">
    <source>
        <dbReference type="Proteomes" id="UP000322084"/>
    </source>
</evidence>
<feature type="domain" description="Antitoxin-like ribbon-helix-helix" evidence="2">
    <location>
        <begin position="93"/>
        <end position="125"/>
    </location>
</feature>
<dbReference type="AlphaFoldDB" id="A0A5A7N3F5"/>